<gene>
    <name evidence="2" type="ORF">KDW_26870</name>
</gene>
<dbReference type="AlphaFoldDB" id="A0A5J4KKZ8"/>
<evidence type="ECO:0008006" key="4">
    <source>
        <dbReference type="Google" id="ProtNLM"/>
    </source>
</evidence>
<name>A0A5J4KKZ8_9CHLR</name>
<sequence length="284" mass="31567">MEFEEVSDRKKPSKNFNKNFRSKRSLLVYALLVLMLGSGMIGYATAYRPYMQQRQKEELIRSRIIQTVQARATHAAQLSATVQAQAQATATSVAYHQKNYSEMTSSSPDLNDDLHNPDIYNWDTGSGCSFTTSSYSASVSQKGFFLPCLAQHTQLNNFVYQVDMTILKGDAGGLIVRAHDDNSRSYIFVVGQDGSYSIYYYASDSKNAAQPLAEGYSEHISTGQHKENTLGVLASGSSLDFYINKKYVASVMDTTLGSGQIGVLANSYKHTTEVIYSHARVWKF</sequence>
<comment type="caution">
    <text evidence="2">The sequence shown here is derived from an EMBL/GenBank/DDBJ whole genome shotgun (WGS) entry which is preliminary data.</text>
</comment>
<dbReference type="Gene3D" id="2.60.120.560">
    <property type="entry name" value="Exo-inulinase, domain 1"/>
    <property type="match status" value="1"/>
</dbReference>
<evidence type="ECO:0000256" key="1">
    <source>
        <dbReference type="SAM" id="Phobius"/>
    </source>
</evidence>
<keyword evidence="1" id="KW-0472">Membrane</keyword>
<dbReference type="EMBL" id="BKZW01000001">
    <property type="protein sequence ID" value="GER88525.1"/>
    <property type="molecule type" value="Genomic_DNA"/>
</dbReference>
<evidence type="ECO:0000313" key="2">
    <source>
        <dbReference type="EMBL" id="GER88525.1"/>
    </source>
</evidence>
<dbReference type="Proteomes" id="UP000326912">
    <property type="component" value="Unassembled WGS sequence"/>
</dbReference>
<organism evidence="2 3">
    <name type="scientific">Dictyobacter vulcani</name>
    <dbReference type="NCBI Taxonomy" id="2607529"/>
    <lineage>
        <taxon>Bacteria</taxon>
        <taxon>Bacillati</taxon>
        <taxon>Chloroflexota</taxon>
        <taxon>Ktedonobacteria</taxon>
        <taxon>Ktedonobacterales</taxon>
        <taxon>Dictyobacteraceae</taxon>
        <taxon>Dictyobacter</taxon>
    </lineage>
</organism>
<proteinExistence type="predicted"/>
<keyword evidence="3" id="KW-1185">Reference proteome</keyword>
<evidence type="ECO:0000313" key="3">
    <source>
        <dbReference type="Proteomes" id="UP000326912"/>
    </source>
</evidence>
<keyword evidence="1" id="KW-1133">Transmembrane helix</keyword>
<protein>
    <recommendedName>
        <fullName evidence="4">3-keto-disaccharide hydrolase domain-containing protein</fullName>
    </recommendedName>
</protein>
<keyword evidence="1" id="KW-0812">Transmembrane</keyword>
<reference evidence="2 3" key="1">
    <citation type="submission" date="2019-10" db="EMBL/GenBank/DDBJ databases">
        <title>Dictyobacter vulcani sp. nov., within the class Ktedonobacteria, isolated from soil of volcanic Mt. Zao.</title>
        <authorList>
            <person name="Zheng Y."/>
            <person name="Wang C.M."/>
            <person name="Sakai Y."/>
            <person name="Abe K."/>
            <person name="Yokota A."/>
            <person name="Yabe S."/>
        </authorList>
    </citation>
    <scope>NUCLEOTIDE SEQUENCE [LARGE SCALE GENOMIC DNA]</scope>
    <source>
        <strain evidence="2 3">W12</strain>
    </source>
</reference>
<feature type="transmembrane region" description="Helical" evidence="1">
    <location>
        <begin position="26"/>
        <end position="46"/>
    </location>
</feature>
<accession>A0A5J4KKZ8</accession>